<dbReference type="Proteomes" id="UP000037405">
    <property type="component" value="Unassembled WGS sequence"/>
</dbReference>
<dbReference type="STRING" id="189381.GCA_900166615_03697"/>
<evidence type="ECO:0000313" key="3">
    <source>
        <dbReference type="EMBL" id="KON91511.1"/>
    </source>
</evidence>
<dbReference type="AlphaFoldDB" id="A0A0M0GQ20"/>
<dbReference type="EMBL" id="LGUE01000001">
    <property type="protein sequence ID" value="KON91511.1"/>
    <property type="molecule type" value="Genomic_DNA"/>
</dbReference>
<evidence type="ECO:0000256" key="2">
    <source>
        <dbReference type="SAM" id="Phobius"/>
    </source>
</evidence>
<dbReference type="PATRIC" id="fig|189381.12.peg.699"/>
<dbReference type="RefSeq" id="WP_053426700.1">
    <property type="nucleotide sequence ID" value="NZ_JAUKEF010000001.1"/>
</dbReference>
<accession>A0A0M0GQ20</accession>
<evidence type="ECO:0000256" key="1">
    <source>
        <dbReference type="SAM" id="MobiDB-lite"/>
    </source>
</evidence>
<keyword evidence="2" id="KW-0472">Membrane</keyword>
<organism evidence="3 4">
    <name type="scientific">Rossellomorea marisflavi</name>
    <dbReference type="NCBI Taxonomy" id="189381"/>
    <lineage>
        <taxon>Bacteria</taxon>
        <taxon>Bacillati</taxon>
        <taxon>Bacillota</taxon>
        <taxon>Bacilli</taxon>
        <taxon>Bacillales</taxon>
        <taxon>Bacillaceae</taxon>
        <taxon>Rossellomorea</taxon>
    </lineage>
</organism>
<comment type="caution">
    <text evidence="3">The sequence shown here is derived from an EMBL/GenBank/DDBJ whole genome shotgun (WGS) entry which is preliminary data.</text>
</comment>
<evidence type="ECO:0000313" key="4">
    <source>
        <dbReference type="Proteomes" id="UP000037405"/>
    </source>
</evidence>
<sequence length="373" mass="42083">MKQSDWNDRDIEKLVKKLPKIKDERKPESIYASISQQGEKQRLLKGKKIIPGLVAVAAILIFTLLSPALLQQSPLEESRSDQGASMMDESKDLQADKAVADKENRLSLYESMVEDAEVYTFGLISPEGVPVPVSVTKHLSDEDEWLDGYTELAKLIPEEQLSMEEFVPLEGTVSKGYGDDINFTLNGDEAYTGNSAMEYAFYYSLFYSFQGRGFDQLHLKDKDGNYPQFSGYGVLKKIDLPKNAKQAFFVYSPNGLDHFLVPDNLEYEDLDSAVTAMNEADSEFYESAIPEGLNVRVVEKGTYPTISFMNEVHLENMDETEALELIESLLLTARSFGYKQVMFENISEEEWDGFAFDAPIETPIAPNRITLQE</sequence>
<evidence type="ECO:0008006" key="5">
    <source>
        <dbReference type="Google" id="ProtNLM"/>
    </source>
</evidence>
<gene>
    <name evidence="3" type="ORF">AF331_03040</name>
</gene>
<keyword evidence="2" id="KW-1133">Transmembrane helix</keyword>
<feature type="region of interest" description="Disordered" evidence="1">
    <location>
        <begin position="73"/>
        <end position="96"/>
    </location>
</feature>
<feature type="transmembrane region" description="Helical" evidence="2">
    <location>
        <begin position="49"/>
        <end position="70"/>
    </location>
</feature>
<reference evidence="4" key="1">
    <citation type="submission" date="2015-07" db="EMBL/GenBank/DDBJ databases">
        <title>Fjat-14235 jcm11544.</title>
        <authorList>
            <person name="Liu B."/>
            <person name="Wang J."/>
            <person name="Zhu Y."/>
            <person name="Liu G."/>
            <person name="Chen Q."/>
            <person name="Chen Z."/>
            <person name="Lan J."/>
            <person name="Che J."/>
            <person name="Ge C."/>
            <person name="Shi H."/>
            <person name="Pan Z."/>
            <person name="Liu X."/>
        </authorList>
    </citation>
    <scope>NUCLEOTIDE SEQUENCE [LARGE SCALE GENOMIC DNA]</scope>
    <source>
        <strain evidence="4">JCM 11544</strain>
    </source>
</reference>
<keyword evidence="2" id="KW-0812">Transmembrane</keyword>
<keyword evidence="4" id="KW-1185">Reference proteome</keyword>
<name>A0A0M0GQ20_9BACI</name>
<dbReference type="OrthoDB" id="2965336at2"/>
<protein>
    <recommendedName>
        <fullName evidence="5">GerMN domain-containing protein</fullName>
    </recommendedName>
</protein>
<proteinExistence type="predicted"/>